<keyword evidence="3" id="KW-0436">Ligase</keyword>
<dbReference type="Pfam" id="PF13563">
    <property type="entry name" value="2_5_RNA_ligase2"/>
    <property type="match status" value="1"/>
</dbReference>
<dbReference type="RefSeq" id="WP_145904851.1">
    <property type="nucleotide sequence ID" value="NZ_BAAAMZ010000024.1"/>
</dbReference>
<dbReference type="Gene3D" id="3.90.1140.10">
    <property type="entry name" value="Cyclic phosphodiesterase"/>
    <property type="match status" value="1"/>
</dbReference>
<dbReference type="PANTHER" id="PTHR35561:SF1">
    <property type="entry name" value="RNA 2',3'-CYCLIC PHOSPHODIESTERASE"/>
    <property type="match status" value="1"/>
</dbReference>
<dbReference type="EC" id="3.1.4.58" evidence="2"/>
<feature type="active site" description="Proton acceptor" evidence="2">
    <location>
        <position position="126"/>
    </location>
</feature>
<keyword evidence="4" id="KW-1185">Reference proteome</keyword>
<name>A0A561UGC0_9ACTN</name>
<feature type="short sequence motif" description="HXTX 2" evidence="2">
    <location>
        <begin position="126"/>
        <end position="129"/>
    </location>
</feature>
<dbReference type="InterPro" id="IPR004175">
    <property type="entry name" value="RNA_CPDase"/>
</dbReference>
<evidence type="ECO:0000256" key="2">
    <source>
        <dbReference type="HAMAP-Rule" id="MF_01940"/>
    </source>
</evidence>
<keyword evidence="1 2" id="KW-0378">Hydrolase</keyword>
<dbReference type="SUPFAM" id="SSF55144">
    <property type="entry name" value="LigT-like"/>
    <property type="match status" value="1"/>
</dbReference>
<sequence>MRLFVAVLPPPAVLAELEAAVAPLQALPGADGLRWTDRDGWHLTLAFLGEVPEERLPVLGEALARAALDHPVHRLRLAGGGHFGGRVLWVGMAGETWTLRALARSVAVAVGEVLDEGADAAEFHPHLTLARSGRHPAAGPLHAAAAELVPFHGAEFPVTAVHLVRSDLHAPRARYTSLRSWPLKPG</sequence>
<comment type="function">
    <text evidence="2">Hydrolyzes RNA 2',3'-cyclic phosphodiester to an RNA 2'-phosphomonoester.</text>
</comment>
<organism evidence="3 4">
    <name type="scientific">Kitasatospora viridis</name>
    <dbReference type="NCBI Taxonomy" id="281105"/>
    <lineage>
        <taxon>Bacteria</taxon>
        <taxon>Bacillati</taxon>
        <taxon>Actinomycetota</taxon>
        <taxon>Actinomycetes</taxon>
        <taxon>Kitasatosporales</taxon>
        <taxon>Streptomycetaceae</taxon>
        <taxon>Kitasatospora</taxon>
    </lineage>
</organism>
<dbReference type="GO" id="GO:0016874">
    <property type="term" value="F:ligase activity"/>
    <property type="evidence" value="ECO:0007669"/>
    <property type="project" value="UniProtKB-KW"/>
</dbReference>
<dbReference type="GO" id="GO:0004113">
    <property type="term" value="F:2',3'-cyclic-nucleotide 3'-phosphodiesterase activity"/>
    <property type="evidence" value="ECO:0007669"/>
    <property type="project" value="InterPro"/>
</dbReference>
<dbReference type="Proteomes" id="UP000317940">
    <property type="component" value="Unassembled WGS sequence"/>
</dbReference>
<evidence type="ECO:0000313" key="4">
    <source>
        <dbReference type="Proteomes" id="UP000317940"/>
    </source>
</evidence>
<feature type="short sequence motif" description="HXTX 1" evidence="2">
    <location>
        <begin position="42"/>
        <end position="45"/>
    </location>
</feature>
<evidence type="ECO:0000313" key="3">
    <source>
        <dbReference type="EMBL" id="TWF98409.1"/>
    </source>
</evidence>
<proteinExistence type="inferred from homology"/>
<dbReference type="HAMAP" id="MF_01940">
    <property type="entry name" value="RNA_CPDase"/>
    <property type="match status" value="1"/>
</dbReference>
<dbReference type="NCBIfam" id="TIGR02258">
    <property type="entry name" value="2_5_ligase"/>
    <property type="match status" value="1"/>
</dbReference>
<dbReference type="EMBL" id="VIWT01000001">
    <property type="protein sequence ID" value="TWF98409.1"/>
    <property type="molecule type" value="Genomic_DNA"/>
</dbReference>
<feature type="active site" description="Proton donor" evidence="2">
    <location>
        <position position="42"/>
    </location>
</feature>
<evidence type="ECO:0000256" key="1">
    <source>
        <dbReference type="ARBA" id="ARBA00022801"/>
    </source>
</evidence>
<reference evidence="3 4" key="1">
    <citation type="submission" date="2019-06" db="EMBL/GenBank/DDBJ databases">
        <title>Sequencing the genomes of 1000 actinobacteria strains.</title>
        <authorList>
            <person name="Klenk H.-P."/>
        </authorList>
    </citation>
    <scope>NUCLEOTIDE SEQUENCE [LARGE SCALE GENOMIC DNA]</scope>
    <source>
        <strain evidence="3 4">DSM 44826</strain>
    </source>
</reference>
<dbReference type="InterPro" id="IPR009097">
    <property type="entry name" value="Cyclic_Pdiesterase"/>
</dbReference>
<dbReference type="PANTHER" id="PTHR35561">
    <property type="entry name" value="RNA 2',3'-CYCLIC PHOSPHODIESTERASE"/>
    <property type="match status" value="1"/>
</dbReference>
<comment type="caution">
    <text evidence="3">The sequence shown here is derived from an EMBL/GenBank/DDBJ whole genome shotgun (WGS) entry which is preliminary data.</text>
</comment>
<comment type="similarity">
    <text evidence="2">Belongs to the 2H phosphoesterase superfamily. ThpR family.</text>
</comment>
<dbReference type="AlphaFoldDB" id="A0A561UGC0"/>
<dbReference type="OrthoDB" id="9787070at2"/>
<comment type="catalytic activity">
    <reaction evidence="2">
        <text>a 3'-end 2',3'-cyclophospho-ribonucleotide-RNA + H2O = a 3'-end 2'-phospho-ribonucleotide-RNA + H(+)</text>
        <dbReference type="Rhea" id="RHEA:11828"/>
        <dbReference type="Rhea" id="RHEA-COMP:10464"/>
        <dbReference type="Rhea" id="RHEA-COMP:17353"/>
        <dbReference type="ChEBI" id="CHEBI:15377"/>
        <dbReference type="ChEBI" id="CHEBI:15378"/>
        <dbReference type="ChEBI" id="CHEBI:83064"/>
        <dbReference type="ChEBI" id="CHEBI:173113"/>
        <dbReference type="EC" id="3.1.4.58"/>
    </reaction>
</comment>
<dbReference type="GO" id="GO:0008664">
    <property type="term" value="F:RNA 2',3'-cyclic 3'-phosphodiesterase activity"/>
    <property type="evidence" value="ECO:0007669"/>
    <property type="project" value="UniProtKB-EC"/>
</dbReference>
<gene>
    <name evidence="3" type="ORF">FHX73_112217</name>
</gene>
<accession>A0A561UGC0</accession>
<protein>
    <recommendedName>
        <fullName evidence="2">RNA 2',3'-cyclic phosphodiesterase</fullName>
        <shortName evidence="2">RNA 2',3'-CPDase</shortName>
        <ecNumber evidence="2">3.1.4.58</ecNumber>
    </recommendedName>
</protein>